<keyword evidence="4 8" id="KW-0812">Transmembrane</keyword>
<dbReference type="PROSITE" id="PS00216">
    <property type="entry name" value="SUGAR_TRANSPORT_1"/>
    <property type="match status" value="1"/>
</dbReference>
<comment type="caution">
    <text evidence="10">The sequence shown here is derived from an EMBL/GenBank/DDBJ whole genome shotgun (WGS) entry which is preliminary data.</text>
</comment>
<evidence type="ECO:0000313" key="11">
    <source>
        <dbReference type="Proteomes" id="UP000678393"/>
    </source>
</evidence>
<dbReference type="InterPro" id="IPR005828">
    <property type="entry name" value="MFS_sugar_transport-like"/>
</dbReference>
<accession>A0A8S3YS76</accession>
<dbReference type="Gene3D" id="1.20.1250.20">
    <property type="entry name" value="MFS general substrate transporter like domains"/>
    <property type="match status" value="2"/>
</dbReference>
<evidence type="ECO:0000313" key="10">
    <source>
        <dbReference type="EMBL" id="CAG5118305.1"/>
    </source>
</evidence>
<dbReference type="EMBL" id="CAJHNH020000532">
    <property type="protein sequence ID" value="CAG5118305.1"/>
    <property type="molecule type" value="Genomic_DNA"/>
</dbReference>
<evidence type="ECO:0000256" key="7">
    <source>
        <dbReference type="SAM" id="MobiDB-lite"/>
    </source>
</evidence>
<name>A0A8S3YS76_9EUPU</name>
<feature type="transmembrane region" description="Helical" evidence="8">
    <location>
        <begin position="351"/>
        <end position="374"/>
    </location>
</feature>
<feature type="transmembrane region" description="Helical" evidence="8">
    <location>
        <begin position="499"/>
        <end position="517"/>
    </location>
</feature>
<dbReference type="InterPro" id="IPR020846">
    <property type="entry name" value="MFS_dom"/>
</dbReference>
<evidence type="ECO:0000256" key="4">
    <source>
        <dbReference type="ARBA" id="ARBA00022692"/>
    </source>
</evidence>
<proteinExistence type="inferred from homology"/>
<evidence type="ECO:0000256" key="6">
    <source>
        <dbReference type="ARBA" id="ARBA00023136"/>
    </source>
</evidence>
<keyword evidence="5 8" id="KW-1133">Transmembrane helix</keyword>
<feature type="transmembrane region" description="Helical" evidence="8">
    <location>
        <begin position="65"/>
        <end position="83"/>
    </location>
</feature>
<reference evidence="10" key="1">
    <citation type="submission" date="2021-04" db="EMBL/GenBank/DDBJ databases">
        <authorList>
            <consortium name="Molecular Ecology Group"/>
        </authorList>
    </citation>
    <scope>NUCLEOTIDE SEQUENCE</scope>
</reference>
<dbReference type="GO" id="GO:0016324">
    <property type="term" value="C:apical plasma membrane"/>
    <property type="evidence" value="ECO:0007669"/>
    <property type="project" value="TreeGrafter"/>
</dbReference>
<gene>
    <name evidence="10" type="ORF">CUNI_LOCUS3863</name>
</gene>
<feature type="domain" description="Major facilitator superfamily (MFS) profile" evidence="9">
    <location>
        <begin position="1"/>
        <end position="551"/>
    </location>
</feature>
<dbReference type="PROSITE" id="PS50850">
    <property type="entry name" value="MFS"/>
    <property type="match status" value="1"/>
</dbReference>
<keyword evidence="11" id="KW-1185">Reference proteome</keyword>
<dbReference type="PRINTS" id="PR00171">
    <property type="entry name" value="SUGRTRNSPORT"/>
</dbReference>
<dbReference type="InterPro" id="IPR003663">
    <property type="entry name" value="Sugar/inositol_transpt"/>
</dbReference>
<feature type="region of interest" description="Disordered" evidence="7">
    <location>
        <begin position="33"/>
        <end position="57"/>
    </location>
</feature>
<dbReference type="PANTHER" id="PTHR48020">
    <property type="entry name" value="PROTON MYO-INOSITOL COTRANSPORTER"/>
    <property type="match status" value="1"/>
</dbReference>
<sequence length="591" mass="64884">MFDATEKVQINSGNISANGDQKRMTDKSKAISYQSNGPQTHINTNYPGYSGHTPSTKESNSESTVYVWTLAFFAAIGGFLFGYDTGVVSGAMLLIKKEFGLSSLWQELIVSITIGGAFLAALVGGFLNDLIGRKKMTIVASFVCFASMTVPVYIAESAPFHLRGRLVTINNMFITGGQLVASLVDGAFSYMEHNGWRYMLGLAAVPSVVQLIGFIFLPESPRWLMKKGLEQRARNVLVKMRGTTDVEEEMDEMKIEFEQEKANVNKNGIVFIRILKTPPVRRALIVGCSLQLFQQLCGINTVMYYSATIIKMAGINNDTTAIWLAALTAGINFLFTLVGVWLVERLGRRKLLLLSLFGTMLSLVVLAVSFQLAAFNSPEITTFDHSTNATECSSYRWCEDCIENSGCGFCFTGSVGSTNGSCLVVDPADDERSKDGTCGNATLPAGFTWSHNYCPTSYSWMAILGLALYLMCFAPGMGPMPWTINSEIHPLWARSTGNALSAATNWVFNLLVSMTFLTMTETITKYGTYWLFVGISVVGLVFFLVFLPETKGSKLEDVEELFSRPWSSCCSTSEDVSVAEKSTSKPISEKF</sequence>
<evidence type="ECO:0000259" key="9">
    <source>
        <dbReference type="PROSITE" id="PS50850"/>
    </source>
</evidence>
<feature type="transmembrane region" description="Helical" evidence="8">
    <location>
        <begin position="104"/>
        <end position="124"/>
    </location>
</feature>
<dbReference type="Proteomes" id="UP000678393">
    <property type="component" value="Unassembled WGS sequence"/>
</dbReference>
<feature type="transmembrane region" description="Helical" evidence="8">
    <location>
        <begin position="458"/>
        <end position="478"/>
    </location>
</feature>
<feature type="transmembrane region" description="Helical" evidence="8">
    <location>
        <begin position="196"/>
        <end position="217"/>
    </location>
</feature>
<feature type="transmembrane region" description="Helical" evidence="8">
    <location>
        <begin position="321"/>
        <end position="344"/>
    </location>
</feature>
<dbReference type="SUPFAM" id="SSF103473">
    <property type="entry name" value="MFS general substrate transporter"/>
    <property type="match status" value="1"/>
</dbReference>
<evidence type="ECO:0000256" key="5">
    <source>
        <dbReference type="ARBA" id="ARBA00022989"/>
    </source>
</evidence>
<feature type="transmembrane region" description="Helical" evidence="8">
    <location>
        <begin position="529"/>
        <end position="547"/>
    </location>
</feature>
<dbReference type="InterPro" id="IPR005829">
    <property type="entry name" value="Sugar_transporter_CS"/>
</dbReference>
<evidence type="ECO:0000256" key="3">
    <source>
        <dbReference type="ARBA" id="ARBA00022448"/>
    </source>
</evidence>
<comment type="subcellular location">
    <subcellularLocation>
        <location evidence="1">Membrane</location>
        <topology evidence="1">Multi-pass membrane protein</topology>
    </subcellularLocation>
</comment>
<dbReference type="AlphaFoldDB" id="A0A8S3YS76"/>
<dbReference type="OrthoDB" id="6339427at2759"/>
<keyword evidence="3" id="KW-0813">Transport</keyword>
<comment type="similarity">
    <text evidence="2">Belongs to the major facilitator superfamily. Sugar transporter (TC 2.A.1.1) family.</text>
</comment>
<dbReference type="GO" id="GO:0005366">
    <property type="term" value="F:myo-inositol:proton symporter activity"/>
    <property type="evidence" value="ECO:0007669"/>
    <property type="project" value="TreeGrafter"/>
</dbReference>
<organism evidence="10 11">
    <name type="scientific">Candidula unifasciata</name>
    <dbReference type="NCBI Taxonomy" id="100452"/>
    <lineage>
        <taxon>Eukaryota</taxon>
        <taxon>Metazoa</taxon>
        <taxon>Spiralia</taxon>
        <taxon>Lophotrochozoa</taxon>
        <taxon>Mollusca</taxon>
        <taxon>Gastropoda</taxon>
        <taxon>Heterobranchia</taxon>
        <taxon>Euthyneura</taxon>
        <taxon>Panpulmonata</taxon>
        <taxon>Eupulmonata</taxon>
        <taxon>Stylommatophora</taxon>
        <taxon>Helicina</taxon>
        <taxon>Helicoidea</taxon>
        <taxon>Geomitridae</taxon>
        <taxon>Candidula</taxon>
    </lineage>
</organism>
<feature type="transmembrane region" description="Helical" evidence="8">
    <location>
        <begin position="283"/>
        <end position="306"/>
    </location>
</feature>
<dbReference type="InterPro" id="IPR050814">
    <property type="entry name" value="Myo-inositol_Transporter"/>
</dbReference>
<keyword evidence="6 8" id="KW-0472">Membrane</keyword>
<evidence type="ECO:0000256" key="8">
    <source>
        <dbReference type="SAM" id="Phobius"/>
    </source>
</evidence>
<evidence type="ECO:0000256" key="1">
    <source>
        <dbReference type="ARBA" id="ARBA00004141"/>
    </source>
</evidence>
<evidence type="ECO:0000256" key="2">
    <source>
        <dbReference type="ARBA" id="ARBA00010992"/>
    </source>
</evidence>
<dbReference type="InterPro" id="IPR036259">
    <property type="entry name" value="MFS_trans_sf"/>
</dbReference>
<dbReference type="Pfam" id="PF00083">
    <property type="entry name" value="Sugar_tr"/>
    <property type="match status" value="2"/>
</dbReference>
<dbReference type="CDD" id="cd17360">
    <property type="entry name" value="MFS_HMIT_like"/>
    <property type="match status" value="1"/>
</dbReference>
<dbReference type="PANTHER" id="PTHR48020:SF12">
    <property type="entry name" value="PROTON MYO-INOSITOL COTRANSPORTER"/>
    <property type="match status" value="1"/>
</dbReference>
<feature type="transmembrane region" description="Helical" evidence="8">
    <location>
        <begin position="136"/>
        <end position="154"/>
    </location>
</feature>
<protein>
    <recommendedName>
        <fullName evidence="9">Major facilitator superfamily (MFS) profile domain-containing protein</fullName>
    </recommendedName>
</protein>